<feature type="region of interest" description="Disordered" evidence="2">
    <location>
        <begin position="135"/>
        <end position="229"/>
    </location>
</feature>
<dbReference type="Pfam" id="PF00651">
    <property type="entry name" value="BTB"/>
    <property type="match status" value="1"/>
</dbReference>
<feature type="compositionally biased region" description="Basic and acidic residues" evidence="2">
    <location>
        <begin position="328"/>
        <end position="338"/>
    </location>
</feature>
<accession>A0ABY6JV92</accession>
<dbReference type="CDD" id="cd18315">
    <property type="entry name" value="BTB_POZ_BAB-like"/>
    <property type="match status" value="1"/>
</dbReference>
<dbReference type="EMBL" id="CP092863">
    <property type="protein sequence ID" value="UYV60461.1"/>
    <property type="molecule type" value="Genomic_DNA"/>
</dbReference>
<feature type="compositionally biased region" description="Basic and acidic residues" evidence="2">
    <location>
        <begin position="192"/>
        <end position="206"/>
    </location>
</feature>
<dbReference type="InterPro" id="IPR011333">
    <property type="entry name" value="SKP1/BTB/POZ_sf"/>
</dbReference>
<evidence type="ECO:0000313" key="5">
    <source>
        <dbReference type="Proteomes" id="UP001235939"/>
    </source>
</evidence>
<feature type="domain" description="BTB" evidence="3">
    <location>
        <begin position="31"/>
        <end position="96"/>
    </location>
</feature>
<keyword evidence="5" id="KW-1185">Reference proteome</keyword>
<dbReference type="Proteomes" id="UP001235939">
    <property type="component" value="Chromosome 01"/>
</dbReference>
<dbReference type="InterPro" id="IPR000210">
    <property type="entry name" value="BTB/POZ_dom"/>
</dbReference>
<keyword evidence="1" id="KW-0539">Nucleus</keyword>
<dbReference type="Gene3D" id="3.30.710.10">
    <property type="entry name" value="Potassium Channel Kv1.1, Chain A"/>
    <property type="match status" value="1"/>
</dbReference>
<dbReference type="SMART" id="SM00225">
    <property type="entry name" value="BTB"/>
    <property type="match status" value="1"/>
</dbReference>
<evidence type="ECO:0000256" key="2">
    <source>
        <dbReference type="SAM" id="MobiDB-lite"/>
    </source>
</evidence>
<feature type="non-terminal residue" evidence="4">
    <location>
        <position position="1"/>
    </location>
</feature>
<evidence type="ECO:0000256" key="1">
    <source>
        <dbReference type="ARBA" id="ARBA00023242"/>
    </source>
</evidence>
<feature type="compositionally biased region" description="Polar residues" evidence="2">
    <location>
        <begin position="135"/>
        <end position="148"/>
    </location>
</feature>
<feature type="region of interest" description="Disordered" evidence="2">
    <location>
        <begin position="270"/>
        <end position="408"/>
    </location>
</feature>
<feature type="compositionally biased region" description="Basic and acidic residues" evidence="2">
    <location>
        <begin position="172"/>
        <end position="185"/>
    </location>
</feature>
<proteinExistence type="predicted"/>
<feature type="compositionally biased region" description="Basic residues" evidence="2">
    <location>
        <begin position="154"/>
        <end position="165"/>
    </location>
</feature>
<feature type="compositionally biased region" description="Polar residues" evidence="2">
    <location>
        <begin position="207"/>
        <end position="229"/>
    </location>
</feature>
<evidence type="ECO:0000313" key="4">
    <source>
        <dbReference type="EMBL" id="UYV60461.1"/>
    </source>
</evidence>
<gene>
    <name evidence="4" type="ORF">LAZ67_1001204</name>
</gene>
<evidence type="ECO:0000259" key="3">
    <source>
        <dbReference type="PROSITE" id="PS50097"/>
    </source>
</evidence>
<organism evidence="4 5">
    <name type="scientific">Cordylochernes scorpioides</name>
    <dbReference type="NCBI Taxonomy" id="51811"/>
    <lineage>
        <taxon>Eukaryota</taxon>
        <taxon>Metazoa</taxon>
        <taxon>Ecdysozoa</taxon>
        <taxon>Arthropoda</taxon>
        <taxon>Chelicerata</taxon>
        <taxon>Arachnida</taxon>
        <taxon>Pseudoscorpiones</taxon>
        <taxon>Cheliferoidea</taxon>
        <taxon>Chernetidae</taxon>
        <taxon>Cordylochernes</taxon>
    </lineage>
</organism>
<protein>
    <recommendedName>
        <fullName evidence="3">BTB domain-containing protein</fullName>
    </recommendedName>
</protein>
<reference evidence="4 5" key="1">
    <citation type="submission" date="2022-01" db="EMBL/GenBank/DDBJ databases">
        <title>A chromosomal length assembly of Cordylochernes scorpioides.</title>
        <authorList>
            <person name="Zeh D."/>
            <person name="Zeh J."/>
        </authorList>
    </citation>
    <scope>NUCLEOTIDE SEQUENCE [LARGE SCALE GENOMIC DNA]</scope>
    <source>
        <strain evidence="4">IN4F17</strain>
        <tissue evidence="4">Whole Body</tissue>
    </source>
</reference>
<dbReference type="SUPFAM" id="SSF54695">
    <property type="entry name" value="POZ domain"/>
    <property type="match status" value="1"/>
</dbReference>
<dbReference type="PANTHER" id="PTHR23110:SF109">
    <property type="entry name" value="FI07618P-RELATED"/>
    <property type="match status" value="1"/>
</dbReference>
<name>A0ABY6JV92_9ARAC</name>
<dbReference type="PANTHER" id="PTHR23110">
    <property type="entry name" value="BTB DOMAIN TRANSCRIPTION FACTOR"/>
    <property type="match status" value="1"/>
</dbReference>
<dbReference type="PROSITE" id="PS50097">
    <property type="entry name" value="BTB"/>
    <property type="match status" value="1"/>
</dbReference>
<sequence>MGSQQFCLKWNNHQANMLTVFEHLLSNEALVDVTLACEGSSLKAHKMVLSACSPFFQSLFLENPCKHPIVIMKDMRYTDLKAIIDFMYRGEVNVSQDQLSALLKTAETLKVKGLAEVTGENKQGPNSLVKEELVKNSTSTPTPTQNRAESPPLSRRKRGRPRRRSLSGSNRSDSEEVPSKIKEPDSPEVIEDMSRDGVSEPMEVHSRLNTNHTPSQVSSHLPSVHSSIKSLPSVLPQTETHMNIEEPPSGDEGDFDVEPSKLMEQTLTTDNMVYPDGPNASTLPNVSSQLTIPSSDSQSHHTNQGSSIENQALVPCSMPSDPSTSSHITDDSSQDIKPHNLVSYEEPPMSPIAGTSHQDNSNSSMMMYMDTSGVPAIPGPSNYQLDKQSPSQQQPQGKLRLLLYGELN</sequence>
<dbReference type="InterPro" id="IPR051095">
    <property type="entry name" value="Dros_DevTransReg"/>
</dbReference>
<feature type="compositionally biased region" description="Polar residues" evidence="2">
    <location>
        <begin position="279"/>
        <end position="310"/>
    </location>
</feature>